<dbReference type="RefSeq" id="WP_006912945.1">
    <property type="nucleotide sequence ID" value="NZ_AFNV02000008.1"/>
</dbReference>
<dbReference type="Gene3D" id="3.40.190.10">
    <property type="entry name" value="Periplasmic binding protein-like II"/>
    <property type="match status" value="2"/>
</dbReference>
<dbReference type="Pfam" id="PF00126">
    <property type="entry name" value="HTH_1"/>
    <property type="match status" value="1"/>
</dbReference>
<dbReference type="InterPro" id="IPR036390">
    <property type="entry name" value="WH_DNA-bd_sf"/>
</dbReference>
<evidence type="ECO:0000259" key="5">
    <source>
        <dbReference type="PROSITE" id="PS50931"/>
    </source>
</evidence>
<dbReference type="PANTHER" id="PTHR30346">
    <property type="entry name" value="TRANSCRIPTIONAL DUAL REGULATOR HCAR-RELATED"/>
    <property type="match status" value="1"/>
</dbReference>
<dbReference type="FunFam" id="1.10.10.10:FF:000001">
    <property type="entry name" value="LysR family transcriptional regulator"/>
    <property type="match status" value="1"/>
</dbReference>
<gene>
    <name evidence="6" type="ORF">SSPSH_001448</name>
</gene>
<keyword evidence="6" id="KW-0548">Nucleotidyltransferase</keyword>
<dbReference type="STRING" id="1033802.SSPSH_001448"/>
<dbReference type="OrthoDB" id="8850588at2"/>
<dbReference type="Proteomes" id="UP000006242">
    <property type="component" value="Unassembled WGS sequence"/>
</dbReference>
<dbReference type="eggNOG" id="COG0583">
    <property type="taxonomic scope" value="Bacteria"/>
</dbReference>
<dbReference type="GO" id="GO:0003700">
    <property type="term" value="F:DNA-binding transcription factor activity"/>
    <property type="evidence" value="ECO:0007669"/>
    <property type="project" value="InterPro"/>
</dbReference>
<sequence>MIELRQLRQFVVVAEELHFHRAARRLNMSQPPLSAAIKRIETHVGEQLIVRGQRENRLTVAGAAFLDQARRTLDQAERCAPAAREAAAGQSGRLRLSYVGSAMYGRLPAAVRAFRRAYPRVRVDLMEETTAAQTRALRQEAIDLAVVLPPLPENDGLQLQPFDSDRLAIAVPVAHPLAAEADFAVRDLASQAFVFWPGHEGRGFFRRALELCHAAGFEPDIVQEARQIHGVISLVAAEAGVAIVPASMASVRSNEVHYRVLDDPAAVFELAAARRADCDLPVVTNFLSVANSQR</sequence>
<dbReference type="GO" id="GO:0032993">
    <property type="term" value="C:protein-DNA complex"/>
    <property type="evidence" value="ECO:0007669"/>
    <property type="project" value="TreeGrafter"/>
</dbReference>
<dbReference type="EMBL" id="AFNV02000008">
    <property type="protein sequence ID" value="ERJ19678.1"/>
    <property type="molecule type" value="Genomic_DNA"/>
</dbReference>
<dbReference type="AlphaFoldDB" id="U2G022"/>
<dbReference type="InterPro" id="IPR005119">
    <property type="entry name" value="LysR_subst-bd"/>
</dbReference>
<evidence type="ECO:0000256" key="4">
    <source>
        <dbReference type="ARBA" id="ARBA00023163"/>
    </source>
</evidence>
<evidence type="ECO:0000256" key="3">
    <source>
        <dbReference type="ARBA" id="ARBA00023125"/>
    </source>
</evidence>
<evidence type="ECO:0000256" key="2">
    <source>
        <dbReference type="ARBA" id="ARBA00023015"/>
    </source>
</evidence>
<dbReference type="InterPro" id="IPR000847">
    <property type="entry name" value="LysR_HTH_N"/>
</dbReference>
<comment type="similarity">
    <text evidence="1">Belongs to the LysR transcriptional regulatory family.</text>
</comment>
<keyword evidence="7" id="KW-1185">Reference proteome</keyword>
<dbReference type="GO" id="GO:0003887">
    <property type="term" value="F:DNA-directed DNA polymerase activity"/>
    <property type="evidence" value="ECO:0007669"/>
    <property type="project" value="UniProtKB-EC"/>
</dbReference>
<evidence type="ECO:0000313" key="6">
    <source>
        <dbReference type="EMBL" id="ERJ19678.1"/>
    </source>
</evidence>
<dbReference type="Gene3D" id="1.10.10.10">
    <property type="entry name" value="Winged helix-like DNA-binding domain superfamily/Winged helix DNA-binding domain"/>
    <property type="match status" value="1"/>
</dbReference>
<dbReference type="PROSITE" id="PS50931">
    <property type="entry name" value="HTH_LYSR"/>
    <property type="match status" value="1"/>
</dbReference>
<keyword evidence="6" id="KW-0808">Transferase</keyword>
<proteinExistence type="inferred from homology"/>
<reference evidence="6 7" key="1">
    <citation type="journal article" date="2011" name="J. Bacteriol.">
        <title>Genome sequence of Salinisphaera shabanensis, a gammaproteobacterium from the harsh, variable environment of the brine-seawater interface of the Shaban Deep in the Red Sea.</title>
        <authorList>
            <person name="Antunes A."/>
            <person name="Alam I."/>
            <person name="Bajic V.B."/>
            <person name="Stingl U."/>
        </authorList>
    </citation>
    <scope>NUCLEOTIDE SEQUENCE [LARGE SCALE GENOMIC DNA]</scope>
    <source>
        <strain evidence="6 7">E1L3A</strain>
    </source>
</reference>
<reference evidence="6 7" key="2">
    <citation type="journal article" date="2013" name="PLoS ONE">
        <title>INDIGO - INtegrated Data Warehouse of MIcrobial GenOmes with Examples from the Red Sea Extremophiles.</title>
        <authorList>
            <person name="Alam I."/>
            <person name="Antunes A."/>
            <person name="Kamau A.A."/>
            <person name="Ba Alawi W."/>
            <person name="Kalkatawi M."/>
            <person name="Stingl U."/>
            <person name="Bajic V.B."/>
        </authorList>
    </citation>
    <scope>NUCLEOTIDE SEQUENCE [LARGE SCALE GENOMIC DNA]</scope>
    <source>
        <strain evidence="6 7">E1L3A</strain>
    </source>
</reference>
<keyword evidence="2" id="KW-0805">Transcription regulation</keyword>
<name>U2G022_9GAMM</name>
<protein>
    <submittedName>
        <fullName evidence="6">DNA polymerase III subunit gamma-tau protein</fullName>
        <ecNumber evidence="6">2.7.7.7</ecNumber>
    </submittedName>
</protein>
<dbReference type="InterPro" id="IPR036388">
    <property type="entry name" value="WH-like_DNA-bd_sf"/>
</dbReference>
<dbReference type="Pfam" id="PF03466">
    <property type="entry name" value="LysR_substrate"/>
    <property type="match status" value="1"/>
</dbReference>
<feature type="domain" description="HTH lysR-type" evidence="5">
    <location>
        <begin position="2"/>
        <end position="59"/>
    </location>
</feature>
<organism evidence="6 7">
    <name type="scientific">Salinisphaera shabanensis E1L3A</name>
    <dbReference type="NCBI Taxonomy" id="1033802"/>
    <lineage>
        <taxon>Bacteria</taxon>
        <taxon>Pseudomonadati</taxon>
        <taxon>Pseudomonadota</taxon>
        <taxon>Gammaproteobacteria</taxon>
        <taxon>Salinisphaerales</taxon>
        <taxon>Salinisphaeraceae</taxon>
        <taxon>Salinisphaera</taxon>
    </lineage>
</organism>
<comment type="caution">
    <text evidence="6">The sequence shown here is derived from an EMBL/GenBank/DDBJ whole genome shotgun (WGS) entry which is preliminary data.</text>
</comment>
<dbReference type="SUPFAM" id="SSF53850">
    <property type="entry name" value="Periplasmic binding protein-like II"/>
    <property type="match status" value="1"/>
</dbReference>
<keyword evidence="3" id="KW-0238">DNA-binding</keyword>
<dbReference type="SUPFAM" id="SSF46785">
    <property type="entry name" value="Winged helix' DNA-binding domain"/>
    <property type="match status" value="1"/>
</dbReference>
<dbReference type="PRINTS" id="PR00039">
    <property type="entry name" value="HTHLYSR"/>
</dbReference>
<dbReference type="PANTHER" id="PTHR30346:SF0">
    <property type="entry name" value="HCA OPERON TRANSCRIPTIONAL ACTIVATOR HCAR"/>
    <property type="match status" value="1"/>
</dbReference>
<evidence type="ECO:0000256" key="1">
    <source>
        <dbReference type="ARBA" id="ARBA00009437"/>
    </source>
</evidence>
<dbReference type="CDD" id="cd08414">
    <property type="entry name" value="PBP2_LTTR_aromatics_like"/>
    <property type="match status" value="1"/>
</dbReference>
<evidence type="ECO:0000313" key="7">
    <source>
        <dbReference type="Proteomes" id="UP000006242"/>
    </source>
</evidence>
<accession>U2G022</accession>
<keyword evidence="4" id="KW-0804">Transcription</keyword>
<dbReference type="EC" id="2.7.7.7" evidence="6"/>
<dbReference type="GO" id="GO:0003677">
    <property type="term" value="F:DNA binding"/>
    <property type="evidence" value="ECO:0007669"/>
    <property type="project" value="UniProtKB-KW"/>
</dbReference>